<sequence length="111" mass="12112">MPRAWFFLLMAIVSEVSSVILMKLYSTQGNLTGMLFMYFAIGLSFTFMALALKKISLAVAYATWESLGLLAIAVIGSFFFREHLSVLQLTGIGLLLGGVVVVNIAENAQNE</sequence>
<name>A0ABW7CRC7_9GAMM</name>
<dbReference type="SUPFAM" id="SSF103481">
    <property type="entry name" value="Multidrug resistance efflux transporter EmrE"/>
    <property type="match status" value="1"/>
</dbReference>
<dbReference type="RefSeq" id="WP_301253023.1">
    <property type="nucleotide sequence ID" value="NZ_JBGCUC010000023.1"/>
</dbReference>
<evidence type="ECO:0000256" key="8">
    <source>
        <dbReference type="ARBA" id="ARBA00022989"/>
    </source>
</evidence>
<comment type="caution">
    <text evidence="12">The sequence shown here is derived from an EMBL/GenBank/DDBJ whole genome shotgun (WGS) entry which is preliminary data.</text>
</comment>
<evidence type="ECO:0000256" key="1">
    <source>
        <dbReference type="ARBA" id="ARBA00004429"/>
    </source>
</evidence>
<feature type="transmembrane region" description="Helical" evidence="11">
    <location>
        <begin position="86"/>
        <end position="105"/>
    </location>
</feature>
<dbReference type="Gene3D" id="1.10.3730.20">
    <property type="match status" value="1"/>
</dbReference>
<keyword evidence="5" id="KW-1003">Cell membrane</keyword>
<evidence type="ECO:0000256" key="6">
    <source>
        <dbReference type="ARBA" id="ARBA00022519"/>
    </source>
</evidence>
<evidence type="ECO:0000313" key="13">
    <source>
        <dbReference type="Proteomes" id="UP001605250"/>
    </source>
</evidence>
<keyword evidence="4" id="KW-0813">Transport</keyword>
<evidence type="ECO:0000256" key="10">
    <source>
        <dbReference type="RuleBase" id="RU003942"/>
    </source>
</evidence>
<evidence type="ECO:0000313" key="12">
    <source>
        <dbReference type="EMBL" id="MFG6078583.1"/>
    </source>
</evidence>
<dbReference type="Pfam" id="PF00893">
    <property type="entry name" value="Multi_Drug_Res"/>
    <property type="match status" value="1"/>
</dbReference>
<comment type="subunit">
    <text evidence="2">Forms a complex with MdtI.</text>
</comment>
<accession>A0ABW7CRC7</accession>
<evidence type="ECO:0000256" key="11">
    <source>
        <dbReference type="SAM" id="Phobius"/>
    </source>
</evidence>
<dbReference type="PANTHER" id="PTHR30561:SF2">
    <property type="entry name" value="SPERMIDINE EXPORT PROTEIN MDTJ"/>
    <property type="match status" value="1"/>
</dbReference>
<protein>
    <recommendedName>
        <fullName evidence="3">Spermidine export protein MdtJ</fullName>
    </recommendedName>
</protein>
<dbReference type="PANTHER" id="PTHR30561">
    <property type="entry name" value="SMR FAMILY PROTON-DEPENDENT DRUG EFFLUX TRANSPORTER SUGE"/>
    <property type="match status" value="1"/>
</dbReference>
<keyword evidence="7 10" id="KW-0812">Transmembrane</keyword>
<feature type="transmembrane region" description="Helical" evidence="11">
    <location>
        <begin position="59"/>
        <end position="80"/>
    </location>
</feature>
<dbReference type="EMBL" id="JBGCUC010000023">
    <property type="protein sequence ID" value="MFG6078583.1"/>
    <property type="molecule type" value="Genomic_DNA"/>
</dbReference>
<evidence type="ECO:0000256" key="2">
    <source>
        <dbReference type="ARBA" id="ARBA00011358"/>
    </source>
</evidence>
<gene>
    <name evidence="12" type="ORF">AB3U87_19710</name>
</gene>
<keyword evidence="9 11" id="KW-0472">Membrane</keyword>
<dbReference type="Proteomes" id="UP001605250">
    <property type="component" value="Unassembled WGS sequence"/>
</dbReference>
<dbReference type="InterPro" id="IPR037185">
    <property type="entry name" value="EmrE-like"/>
</dbReference>
<evidence type="ECO:0000256" key="5">
    <source>
        <dbReference type="ARBA" id="ARBA00022475"/>
    </source>
</evidence>
<comment type="similarity">
    <text evidence="10">Belongs to the drug/metabolite transporter (DMT) superfamily. Small multidrug resistance (SMR) (TC 2.A.7.1) family.</text>
</comment>
<evidence type="ECO:0000256" key="4">
    <source>
        <dbReference type="ARBA" id="ARBA00022448"/>
    </source>
</evidence>
<evidence type="ECO:0000256" key="3">
    <source>
        <dbReference type="ARBA" id="ARBA00021112"/>
    </source>
</evidence>
<organism evidence="12 13">
    <name type="scientific">Erwinia plantamica</name>
    <dbReference type="NCBI Taxonomy" id="3237104"/>
    <lineage>
        <taxon>Bacteria</taxon>
        <taxon>Pseudomonadati</taxon>
        <taxon>Pseudomonadota</taxon>
        <taxon>Gammaproteobacteria</taxon>
        <taxon>Enterobacterales</taxon>
        <taxon>Erwiniaceae</taxon>
        <taxon>Erwinia</taxon>
    </lineage>
</organism>
<feature type="transmembrane region" description="Helical" evidence="11">
    <location>
        <begin position="34"/>
        <end position="52"/>
    </location>
</feature>
<comment type="subcellular location">
    <subcellularLocation>
        <location evidence="1">Cell inner membrane</location>
        <topology evidence="1">Multi-pass membrane protein</topology>
    </subcellularLocation>
    <subcellularLocation>
        <location evidence="10">Cell membrane</location>
        <topology evidence="10">Multi-pass membrane protein</topology>
    </subcellularLocation>
</comment>
<reference evidence="12 13" key="1">
    <citation type="submission" date="2024-07" db="EMBL/GenBank/DDBJ databases">
        <title>Novel bacterial strain Erwinia sp. OPT-41 promoting growth of various crops.</title>
        <authorList>
            <person name="Egorshina A."/>
            <person name="Lukyantsev M.A."/>
            <person name="Golubev S.N."/>
            <person name="Muratova A.Y."/>
            <person name="Bulygina E.A."/>
        </authorList>
    </citation>
    <scope>NUCLEOTIDE SEQUENCE [LARGE SCALE GENOMIC DNA]</scope>
    <source>
        <strain evidence="12 13">OPT-41</strain>
    </source>
</reference>
<evidence type="ECO:0000256" key="7">
    <source>
        <dbReference type="ARBA" id="ARBA00022692"/>
    </source>
</evidence>
<proteinExistence type="inferred from homology"/>
<evidence type="ECO:0000256" key="9">
    <source>
        <dbReference type="ARBA" id="ARBA00023136"/>
    </source>
</evidence>
<keyword evidence="8 11" id="KW-1133">Transmembrane helix</keyword>
<dbReference type="InterPro" id="IPR045324">
    <property type="entry name" value="Small_multidrug_res"/>
</dbReference>
<keyword evidence="13" id="KW-1185">Reference proteome</keyword>
<keyword evidence="6" id="KW-0997">Cell inner membrane</keyword>
<dbReference type="InterPro" id="IPR000390">
    <property type="entry name" value="Small_drug/metabolite_transptr"/>
</dbReference>